<sequence>MGTTPVVVVMGVSGSGKSTVGTLLADRLGVPYAEGDDFHPPANVAKMAAGHALDDEDRWPWLRSIAAWIHDHPSGAVVTCSALKRGYRDLLRGAGVPVWFLHLSGDPELIRARVAARTGHFMPPELLGSQYAALEPLGADEPGLTVDVAHTPQDIVAAATAALTPGSGQEGAPR</sequence>
<evidence type="ECO:0000256" key="4">
    <source>
        <dbReference type="ARBA" id="ARBA00022679"/>
    </source>
</evidence>
<dbReference type="InterPro" id="IPR006001">
    <property type="entry name" value="Therm_gnt_kin"/>
</dbReference>
<dbReference type="EMBL" id="JAMTCP010000048">
    <property type="protein sequence ID" value="MCP2261754.1"/>
    <property type="molecule type" value="Genomic_DNA"/>
</dbReference>
<reference evidence="10 11" key="1">
    <citation type="submission" date="2022-06" db="EMBL/GenBank/DDBJ databases">
        <title>Genomic Encyclopedia of Archaeal and Bacterial Type Strains, Phase II (KMG-II): from individual species to whole genera.</title>
        <authorList>
            <person name="Goeker M."/>
        </authorList>
    </citation>
    <scope>NUCLEOTIDE SEQUENCE [LARGE SCALE GENOMIC DNA]</scope>
    <source>
        <strain evidence="10 11">DSM 40477</strain>
    </source>
</reference>
<evidence type="ECO:0000256" key="2">
    <source>
        <dbReference type="ARBA" id="ARBA00008420"/>
    </source>
</evidence>
<name>A0ABT1I1W2_STRSD</name>
<evidence type="ECO:0000256" key="5">
    <source>
        <dbReference type="ARBA" id="ARBA00022741"/>
    </source>
</evidence>
<evidence type="ECO:0000256" key="9">
    <source>
        <dbReference type="RuleBase" id="RU363066"/>
    </source>
</evidence>
<dbReference type="SUPFAM" id="SSF52540">
    <property type="entry name" value="P-loop containing nucleoside triphosphate hydrolases"/>
    <property type="match status" value="1"/>
</dbReference>
<dbReference type="PANTHER" id="PTHR43442:SF3">
    <property type="entry name" value="GLUCONOKINASE-RELATED"/>
    <property type="match status" value="1"/>
</dbReference>
<proteinExistence type="inferred from homology"/>
<comment type="caution">
    <text evidence="10">The sequence shown here is derived from an EMBL/GenBank/DDBJ whole genome shotgun (WGS) entry which is preliminary data.</text>
</comment>
<evidence type="ECO:0000313" key="10">
    <source>
        <dbReference type="EMBL" id="MCP2261754.1"/>
    </source>
</evidence>
<evidence type="ECO:0000256" key="3">
    <source>
        <dbReference type="ARBA" id="ARBA00012054"/>
    </source>
</evidence>
<comment type="similarity">
    <text evidence="2 9">Belongs to the gluconokinase GntK/GntV family.</text>
</comment>
<keyword evidence="7 9" id="KW-0067">ATP-binding</keyword>
<keyword evidence="6 9" id="KW-0418">Kinase</keyword>
<evidence type="ECO:0000256" key="6">
    <source>
        <dbReference type="ARBA" id="ARBA00022777"/>
    </source>
</evidence>
<comment type="catalytic activity">
    <reaction evidence="8 9">
        <text>D-gluconate + ATP = 6-phospho-D-gluconate + ADP + H(+)</text>
        <dbReference type="Rhea" id="RHEA:19433"/>
        <dbReference type="ChEBI" id="CHEBI:15378"/>
        <dbReference type="ChEBI" id="CHEBI:18391"/>
        <dbReference type="ChEBI" id="CHEBI:30616"/>
        <dbReference type="ChEBI" id="CHEBI:58759"/>
        <dbReference type="ChEBI" id="CHEBI:456216"/>
        <dbReference type="EC" id="2.7.1.12"/>
    </reaction>
</comment>
<dbReference type="EC" id="2.7.1.12" evidence="3 9"/>
<gene>
    <name evidence="10" type="ORF">LX15_005480</name>
</gene>
<evidence type="ECO:0000256" key="8">
    <source>
        <dbReference type="ARBA" id="ARBA00048090"/>
    </source>
</evidence>
<dbReference type="NCBIfam" id="TIGR01313">
    <property type="entry name" value="therm_gnt_kin"/>
    <property type="match status" value="1"/>
</dbReference>
<keyword evidence="5 9" id="KW-0547">Nucleotide-binding</keyword>
<organism evidence="10 11">
    <name type="scientific">Streptoalloteichus tenebrarius (strain ATCC 17920 / DSM 40477 / JCM 4838 / CBS 697.72 / NBRC 16177 / NCIMB 11028 / NRRL B-12390 / A12253. 1 / ISP 5477)</name>
    <name type="common">Streptomyces tenebrarius</name>
    <dbReference type="NCBI Taxonomy" id="1933"/>
    <lineage>
        <taxon>Bacteria</taxon>
        <taxon>Bacillati</taxon>
        <taxon>Actinomycetota</taxon>
        <taxon>Actinomycetes</taxon>
        <taxon>Pseudonocardiales</taxon>
        <taxon>Pseudonocardiaceae</taxon>
        <taxon>Streptoalloteichus</taxon>
    </lineage>
</organism>
<evidence type="ECO:0000256" key="1">
    <source>
        <dbReference type="ARBA" id="ARBA00004761"/>
    </source>
</evidence>
<comment type="pathway">
    <text evidence="1">Carbohydrate acid metabolism.</text>
</comment>
<dbReference type="Proteomes" id="UP001205311">
    <property type="component" value="Unassembled WGS sequence"/>
</dbReference>
<protein>
    <recommendedName>
        <fullName evidence="3 9">Gluconokinase</fullName>
        <ecNumber evidence="3 9">2.7.1.12</ecNumber>
    </recommendedName>
</protein>
<dbReference type="InterPro" id="IPR031322">
    <property type="entry name" value="Shikimate/glucono_kinase"/>
</dbReference>
<dbReference type="Gene3D" id="3.40.50.300">
    <property type="entry name" value="P-loop containing nucleotide triphosphate hydrolases"/>
    <property type="match status" value="1"/>
</dbReference>
<dbReference type="InterPro" id="IPR027417">
    <property type="entry name" value="P-loop_NTPase"/>
</dbReference>
<evidence type="ECO:0000313" key="11">
    <source>
        <dbReference type="Proteomes" id="UP001205311"/>
    </source>
</evidence>
<dbReference type="Pfam" id="PF01202">
    <property type="entry name" value="SKI"/>
    <property type="match status" value="1"/>
</dbReference>
<accession>A0ABT1I1W2</accession>
<dbReference type="CDD" id="cd02021">
    <property type="entry name" value="GntK"/>
    <property type="match status" value="1"/>
</dbReference>
<evidence type="ECO:0000256" key="7">
    <source>
        <dbReference type="ARBA" id="ARBA00022840"/>
    </source>
</evidence>
<dbReference type="PANTHER" id="PTHR43442">
    <property type="entry name" value="GLUCONOKINASE-RELATED"/>
    <property type="match status" value="1"/>
</dbReference>
<keyword evidence="11" id="KW-1185">Reference proteome</keyword>
<keyword evidence="4 9" id="KW-0808">Transferase</keyword>